<protein>
    <submittedName>
        <fullName evidence="2">Uncharacterized protein</fullName>
    </submittedName>
</protein>
<gene>
    <name evidence="2" type="ORF">QYE76_027612</name>
</gene>
<organism evidence="2 3">
    <name type="scientific">Lolium multiflorum</name>
    <name type="common">Italian ryegrass</name>
    <name type="synonym">Lolium perenne subsp. multiflorum</name>
    <dbReference type="NCBI Taxonomy" id="4521"/>
    <lineage>
        <taxon>Eukaryota</taxon>
        <taxon>Viridiplantae</taxon>
        <taxon>Streptophyta</taxon>
        <taxon>Embryophyta</taxon>
        <taxon>Tracheophyta</taxon>
        <taxon>Spermatophyta</taxon>
        <taxon>Magnoliopsida</taxon>
        <taxon>Liliopsida</taxon>
        <taxon>Poales</taxon>
        <taxon>Poaceae</taxon>
        <taxon>BOP clade</taxon>
        <taxon>Pooideae</taxon>
        <taxon>Poodae</taxon>
        <taxon>Poeae</taxon>
        <taxon>Poeae Chloroplast Group 2 (Poeae type)</taxon>
        <taxon>Loliodinae</taxon>
        <taxon>Loliinae</taxon>
        <taxon>Lolium</taxon>
    </lineage>
</organism>
<comment type="caution">
    <text evidence="2">The sequence shown here is derived from an EMBL/GenBank/DDBJ whole genome shotgun (WGS) entry which is preliminary data.</text>
</comment>
<feature type="region of interest" description="Disordered" evidence="1">
    <location>
        <begin position="138"/>
        <end position="169"/>
    </location>
</feature>
<evidence type="ECO:0000256" key="1">
    <source>
        <dbReference type="SAM" id="MobiDB-lite"/>
    </source>
</evidence>
<dbReference type="Proteomes" id="UP001231189">
    <property type="component" value="Unassembled WGS sequence"/>
</dbReference>
<dbReference type="AlphaFoldDB" id="A0AAD8QL23"/>
<feature type="compositionally biased region" description="Low complexity" evidence="1">
    <location>
        <begin position="202"/>
        <end position="211"/>
    </location>
</feature>
<accession>A0AAD8QL23</accession>
<feature type="compositionally biased region" description="Basic residues" evidence="1">
    <location>
        <begin position="158"/>
        <end position="169"/>
    </location>
</feature>
<evidence type="ECO:0000313" key="2">
    <source>
        <dbReference type="EMBL" id="KAK1603939.1"/>
    </source>
</evidence>
<sequence length="235" mass="24713">MSTENPVVGRPGHRILFQHPDLRLAAVDHGGATRSNSGCHRRRSASAYSSRACSTAAAPLVACSSSADLWQLPGKAFATPAVVASSSGSSRCKLRRKALATQTVLDCSSGARPWMHGRKVFAAPWLIVAPAAGACSIRRQHNRPTKGAPRAACGSSTGRRRKHRVQPLEHRRHVHFKIRQPRGLAAFAGSTTDGPREHREPPVGAAPAAEGSTDSTHLSTAAMSTAESGSGVAIL</sequence>
<proteinExistence type="predicted"/>
<reference evidence="2" key="1">
    <citation type="submission" date="2023-07" db="EMBL/GenBank/DDBJ databases">
        <title>A chromosome-level genome assembly of Lolium multiflorum.</title>
        <authorList>
            <person name="Chen Y."/>
            <person name="Copetti D."/>
            <person name="Kolliker R."/>
            <person name="Studer B."/>
        </authorList>
    </citation>
    <scope>NUCLEOTIDE SEQUENCE</scope>
    <source>
        <strain evidence="2">02402/16</strain>
        <tissue evidence="2">Leaf</tissue>
    </source>
</reference>
<keyword evidence="3" id="KW-1185">Reference proteome</keyword>
<evidence type="ECO:0000313" key="3">
    <source>
        <dbReference type="Proteomes" id="UP001231189"/>
    </source>
</evidence>
<dbReference type="EMBL" id="JAUUTY010000007">
    <property type="protein sequence ID" value="KAK1603939.1"/>
    <property type="molecule type" value="Genomic_DNA"/>
</dbReference>
<name>A0AAD8QL23_LOLMU</name>
<feature type="region of interest" description="Disordered" evidence="1">
    <location>
        <begin position="186"/>
        <end position="216"/>
    </location>
</feature>